<sequence length="99" mass="11280">MEMKPLFEWLWCKVGLDTVLGFGQRGYWVGVVIEVEETVAGPLFRISDGKVVAELNNGRIARNSINPRWRTRGRDLRVKFLNLEQGRGQRPSLSPNIAL</sequence>
<keyword evidence="2" id="KW-1185">Reference proteome</keyword>
<gene>
    <name evidence="1" type="ORF">Acr_03g0011390</name>
</gene>
<reference evidence="1 2" key="1">
    <citation type="submission" date="2019-07" db="EMBL/GenBank/DDBJ databases">
        <title>De Novo Assembly of kiwifruit Actinidia rufa.</title>
        <authorList>
            <person name="Sugita-Konishi S."/>
            <person name="Sato K."/>
            <person name="Mori E."/>
            <person name="Abe Y."/>
            <person name="Kisaki G."/>
            <person name="Hamano K."/>
            <person name="Suezawa K."/>
            <person name="Otani M."/>
            <person name="Fukuda T."/>
            <person name="Manabe T."/>
            <person name="Gomi K."/>
            <person name="Tabuchi M."/>
            <person name="Akimitsu K."/>
            <person name="Kataoka I."/>
        </authorList>
    </citation>
    <scope>NUCLEOTIDE SEQUENCE [LARGE SCALE GENOMIC DNA]</scope>
    <source>
        <strain evidence="2">cv. Fuchu</strain>
    </source>
</reference>
<organism evidence="1 2">
    <name type="scientific">Actinidia rufa</name>
    <dbReference type="NCBI Taxonomy" id="165716"/>
    <lineage>
        <taxon>Eukaryota</taxon>
        <taxon>Viridiplantae</taxon>
        <taxon>Streptophyta</taxon>
        <taxon>Embryophyta</taxon>
        <taxon>Tracheophyta</taxon>
        <taxon>Spermatophyta</taxon>
        <taxon>Magnoliopsida</taxon>
        <taxon>eudicotyledons</taxon>
        <taxon>Gunneridae</taxon>
        <taxon>Pentapetalae</taxon>
        <taxon>asterids</taxon>
        <taxon>Ericales</taxon>
        <taxon>Actinidiaceae</taxon>
        <taxon>Actinidia</taxon>
    </lineage>
</organism>
<proteinExistence type="predicted"/>
<dbReference type="EMBL" id="BJWL01000003">
    <property type="protein sequence ID" value="GFY84365.1"/>
    <property type="molecule type" value="Genomic_DNA"/>
</dbReference>
<evidence type="ECO:0000313" key="2">
    <source>
        <dbReference type="Proteomes" id="UP000585474"/>
    </source>
</evidence>
<dbReference type="AlphaFoldDB" id="A0A7J0ED53"/>
<accession>A0A7J0ED53</accession>
<dbReference type="Proteomes" id="UP000585474">
    <property type="component" value="Unassembled WGS sequence"/>
</dbReference>
<evidence type="ECO:0000313" key="1">
    <source>
        <dbReference type="EMBL" id="GFY84365.1"/>
    </source>
</evidence>
<comment type="caution">
    <text evidence="1">The sequence shown here is derived from an EMBL/GenBank/DDBJ whole genome shotgun (WGS) entry which is preliminary data.</text>
</comment>
<protein>
    <submittedName>
        <fullName evidence="1">Uncharacterized protein</fullName>
    </submittedName>
</protein>
<name>A0A7J0ED53_9ERIC</name>